<accession>A0A0E9PP32</accession>
<dbReference type="AlphaFoldDB" id="A0A0E9PP32"/>
<reference evidence="1" key="2">
    <citation type="journal article" date="2015" name="Fish Shellfish Immunol.">
        <title>Early steps in the European eel (Anguilla anguilla)-Vibrio vulnificus interaction in the gills: Role of the RtxA13 toxin.</title>
        <authorList>
            <person name="Callol A."/>
            <person name="Pajuelo D."/>
            <person name="Ebbesson L."/>
            <person name="Teles M."/>
            <person name="MacKenzie S."/>
            <person name="Amaro C."/>
        </authorList>
    </citation>
    <scope>NUCLEOTIDE SEQUENCE</scope>
</reference>
<reference evidence="1" key="1">
    <citation type="submission" date="2014-11" db="EMBL/GenBank/DDBJ databases">
        <authorList>
            <person name="Amaro Gonzalez C."/>
        </authorList>
    </citation>
    <scope>NUCLEOTIDE SEQUENCE</scope>
</reference>
<proteinExistence type="predicted"/>
<dbReference type="EMBL" id="GBXM01102191">
    <property type="protein sequence ID" value="JAH06386.1"/>
    <property type="molecule type" value="Transcribed_RNA"/>
</dbReference>
<protein>
    <submittedName>
        <fullName evidence="1">Uncharacterized protein</fullName>
    </submittedName>
</protein>
<sequence>MSNLSITNSILYFFRKMCLFRKRHLSHNYNLEDNKTCSKINTRRAV</sequence>
<evidence type="ECO:0000313" key="1">
    <source>
        <dbReference type="EMBL" id="JAH06386.1"/>
    </source>
</evidence>
<organism evidence="1">
    <name type="scientific">Anguilla anguilla</name>
    <name type="common">European freshwater eel</name>
    <name type="synonym">Muraena anguilla</name>
    <dbReference type="NCBI Taxonomy" id="7936"/>
    <lineage>
        <taxon>Eukaryota</taxon>
        <taxon>Metazoa</taxon>
        <taxon>Chordata</taxon>
        <taxon>Craniata</taxon>
        <taxon>Vertebrata</taxon>
        <taxon>Euteleostomi</taxon>
        <taxon>Actinopterygii</taxon>
        <taxon>Neopterygii</taxon>
        <taxon>Teleostei</taxon>
        <taxon>Anguilliformes</taxon>
        <taxon>Anguillidae</taxon>
        <taxon>Anguilla</taxon>
    </lineage>
</organism>
<name>A0A0E9PP32_ANGAN</name>
<dbReference type="EMBL" id="GBXM01102125">
    <property type="protein sequence ID" value="JAH06452.1"/>
    <property type="molecule type" value="Transcribed_RNA"/>
</dbReference>